<dbReference type="PANTHER" id="PTHR21600:SF89">
    <property type="entry name" value="RIBOSOMAL LARGE SUBUNIT PSEUDOURIDINE SYNTHASE A"/>
    <property type="match status" value="1"/>
</dbReference>
<dbReference type="EMBL" id="CP011031">
    <property type="protein sequence ID" value="ATC92530.1"/>
    <property type="molecule type" value="Genomic_DNA"/>
</dbReference>
<evidence type="ECO:0000259" key="2">
    <source>
        <dbReference type="Pfam" id="PF00849"/>
    </source>
</evidence>
<reference evidence="3 4" key="1">
    <citation type="submission" date="2015-06" db="EMBL/GenBank/DDBJ databases">
        <authorList>
            <person name="Xie B.-B."/>
            <person name="Rong J.-C."/>
            <person name="Qin Q.-L."/>
            <person name="Zhang Y.-Z."/>
        </authorList>
    </citation>
    <scope>NUCLEOTIDE SEQUENCE [LARGE SCALE GENOMIC DNA]</scope>
    <source>
        <strain evidence="3 4">KMM 3549</strain>
    </source>
</reference>
<dbReference type="SUPFAM" id="SSF55120">
    <property type="entry name" value="Pseudouridine synthase"/>
    <property type="match status" value="1"/>
</dbReference>
<evidence type="ECO:0000313" key="3">
    <source>
        <dbReference type="EMBL" id="ATC92530.1"/>
    </source>
</evidence>
<dbReference type="PANTHER" id="PTHR21600">
    <property type="entry name" value="MITOCHONDRIAL RNA PSEUDOURIDINE SYNTHASE"/>
    <property type="match status" value="1"/>
</dbReference>
<dbReference type="Proteomes" id="UP000217258">
    <property type="component" value="Chromosome II"/>
</dbReference>
<name>A0ABN5CD31_9GAMM</name>
<dbReference type="InterPro" id="IPR050188">
    <property type="entry name" value="RluA_PseudoU_synthase"/>
</dbReference>
<gene>
    <name evidence="3" type="primary">rluA</name>
    <name evidence="3" type="ORF">PISS_b0382</name>
</gene>
<evidence type="ECO:0000313" key="4">
    <source>
        <dbReference type="Proteomes" id="UP000217258"/>
    </source>
</evidence>
<feature type="domain" description="Pseudouridine synthase RsuA/RluA-like" evidence="2">
    <location>
        <begin position="368"/>
        <end position="516"/>
    </location>
</feature>
<keyword evidence="1" id="KW-0175">Coiled coil</keyword>
<accession>A0ABN5CD31</accession>
<dbReference type="InterPro" id="IPR020103">
    <property type="entry name" value="PsdUridine_synth_cat_dom_sf"/>
</dbReference>
<sequence>MLTANFTAMSNPASCFTVFDENVDSLALPEQFTFPFYYKPHPLAVVAAQQLQQQLKKLDKAILDTDDIDAGKMFGVLVVQNQAQQLGFISAYSGQIAGIDEQLNFAPNVALKHIDDAVFSQQSQIINAINAQITALENSEDYQAIEQQLATARKNYEQQLVAKQQAMQVTRKQRKEQRQTGQEQLNADDFEQLKTTLAGQSIVEKKQLQALKQDWQTQITALEQTQAAMLGEINGLKKRRKTLSKNLQKKLFAQYQFLNAHGEVTDLNAIFAKLPEHTPPSGAGDCAAPKLLQYAYKHDLKPVAMAEFWWGAPPKSAIRHHLHYYPSCYSKCQPILGHMLKGLNVEENPLLTNPAKGKDLTIVYQDDDLLVINKPAEFLSVPGINIDDSVYMRIKTQFPAASGPLIVHRLDMSTSGLLIIALNKRAHKALQKQFIERTIEKRYVALVAGNITENSGVINLPLVLDFDDKPRQMVCYKTGKPSLTTWHVLERKNNTTRLQLYPKTGRTHQLRVHCAHQLGLNTPIVGDTHYGEEAERLHLHAEYLAFTHPISHQRLEFEVAADF</sequence>
<protein>
    <submittedName>
        <fullName evidence="3">tRNA pseudouridine32 synthase / 23S rRNA pseudouridine746 synthase</fullName>
    </submittedName>
</protein>
<dbReference type="InterPro" id="IPR006224">
    <property type="entry name" value="PsdUridine_synth_RluA-like_CS"/>
</dbReference>
<organism evidence="3 4">
    <name type="scientific">Pseudoalteromonas issachenkonii</name>
    <dbReference type="NCBI Taxonomy" id="152297"/>
    <lineage>
        <taxon>Bacteria</taxon>
        <taxon>Pseudomonadati</taxon>
        <taxon>Pseudomonadota</taxon>
        <taxon>Gammaproteobacteria</taxon>
        <taxon>Alteromonadales</taxon>
        <taxon>Pseudoalteromonadaceae</taxon>
        <taxon>Pseudoalteromonas</taxon>
    </lineage>
</organism>
<dbReference type="InterPro" id="IPR006145">
    <property type="entry name" value="PsdUridine_synth_RsuA/RluA"/>
</dbReference>
<proteinExistence type="predicted"/>
<dbReference type="Pfam" id="PF00849">
    <property type="entry name" value="PseudoU_synth_2"/>
    <property type="match status" value="1"/>
</dbReference>
<dbReference type="CDD" id="cd02869">
    <property type="entry name" value="PseudoU_synth_RluA_like"/>
    <property type="match status" value="1"/>
</dbReference>
<feature type="coiled-coil region" evidence="1">
    <location>
        <begin position="142"/>
        <end position="173"/>
    </location>
</feature>
<dbReference type="PROSITE" id="PS01129">
    <property type="entry name" value="PSI_RLU"/>
    <property type="match status" value="1"/>
</dbReference>
<evidence type="ECO:0000256" key="1">
    <source>
        <dbReference type="SAM" id="Coils"/>
    </source>
</evidence>
<dbReference type="Gene3D" id="3.30.2350.10">
    <property type="entry name" value="Pseudouridine synthase"/>
    <property type="match status" value="1"/>
</dbReference>
<keyword evidence="4" id="KW-1185">Reference proteome</keyword>